<evidence type="ECO:0000313" key="10">
    <source>
        <dbReference type="EMBL" id="PJK28831.1"/>
    </source>
</evidence>
<dbReference type="InterPro" id="IPR001750">
    <property type="entry name" value="ND/Mrp_TM"/>
</dbReference>
<keyword evidence="4 7" id="KW-0812">Transmembrane</keyword>
<dbReference type="Pfam" id="PF00361">
    <property type="entry name" value="Proton_antipo_M"/>
    <property type="match status" value="1"/>
</dbReference>
<dbReference type="GO" id="GO:0008137">
    <property type="term" value="F:NADH dehydrogenase (ubiquinone) activity"/>
    <property type="evidence" value="ECO:0007669"/>
    <property type="project" value="InterPro"/>
</dbReference>
<dbReference type="OrthoDB" id="9768329at2"/>
<feature type="transmembrane region" description="Helical" evidence="8">
    <location>
        <begin position="306"/>
        <end position="325"/>
    </location>
</feature>
<evidence type="ECO:0000256" key="7">
    <source>
        <dbReference type="RuleBase" id="RU000320"/>
    </source>
</evidence>
<name>A0A2M9FZD1_9PROT</name>
<evidence type="ECO:0000313" key="11">
    <source>
        <dbReference type="Proteomes" id="UP000229498"/>
    </source>
</evidence>
<proteinExistence type="inferred from homology"/>
<organism evidence="10 11">
    <name type="scientific">Minwuia thermotolerans</name>
    <dbReference type="NCBI Taxonomy" id="2056226"/>
    <lineage>
        <taxon>Bacteria</taxon>
        <taxon>Pseudomonadati</taxon>
        <taxon>Pseudomonadota</taxon>
        <taxon>Alphaproteobacteria</taxon>
        <taxon>Minwuiales</taxon>
        <taxon>Minwuiaceae</taxon>
        <taxon>Minwuia</taxon>
    </lineage>
</organism>
<evidence type="ECO:0000256" key="3">
    <source>
        <dbReference type="ARBA" id="ARBA00022475"/>
    </source>
</evidence>
<comment type="caution">
    <text evidence="10">The sequence shown here is derived from an EMBL/GenBank/DDBJ whole genome shotgun (WGS) entry which is preliminary data.</text>
</comment>
<accession>A0A2M9FZD1</accession>
<keyword evidence="3" id="KW-1003">Cell membrane</keyword>
<keyword evidence="6 8" id="KW-0472">Membrane</keyword>
<evidence type="ECO:0000259" key="9">
    <source>
        <dbReference type="Pfam" id="PF00361"/>
    </source>
</evidence>
<feature type="transmembrane region" description="Helical" evidence="8">
    <location>
        <begin position="79"/>
        <end position="99"/>
    </location>
</feature>
<evidence type="ECO:0000256" key="2">
    <source>
        <dbReference type="ARBA" id="ARBA00005346"/>
    </source>
</evidence>
<evidence type="ECO:0000256" key="8">
    <source>
        <dbReference type="SAM" id="Phobius"/>
    </source>
</evidence>
<feature type="transmembrane region" description="Helical" evidence="8">
    <location>
        <begin position="6"/>
        <end position="23"/>
    </location>
</feature>
<feature type="transmembrane region" description="Helical" evidence="8">
    <location>
        <begin position="165"/>
        <end position="186"/>
    </location>
</feature>
<evidence type="ECO:0000256" key="5">
    <source>
        <dbReference type="ARBA" id="ARBA00022989"/>
    </source>
</evidence>
<dbReference type="PANTHER" id="PTHR42703:SF1">
    <property type="entry name" value="NA(+)_H(+) ANTIPORTER SUBUNIT D1"/>
    <property type="match status" value="1"/>
</dbReference>
<feature type="transmembrane region" description="Helical" evidence="8">
    <location>
        <begin position="111"/>
        <end position="129"/>
    </location>
</feature>
<feature type="transmembrane region" description="Helical" evidence="8">
    <location>
        <begin position="30"/>
        <end position="48"/>
    </location>
</feature>
<sequence>MMDNLPALQVAVPLIAAPICTFLRFRNGAWAFALLVSAAVFWMSWLLLQQVLVDGVISYHMGGWAPPIGIEYRVDRVNAFVILIVAMISLITLPFAKATVEREVPADKHHLFYAAWLLCITGLLGIAITGDAFNVFVFLEISSLSSYVLIAAGRDPRALTASFQYLILGTLGATFILIGVGLLYIMTGTLNMMDLADRIPAIAHTTPVRAAAGFLTVGIALKAALFPAHFWLPNGYAFSPNAVSVLLSATATKVSIYLLLRFELTVFGDVDAVGDFSFANLLLPFAVAAFVLGSVSAIFQSDVKRLLAYSSVAQIGYMIAGLGLGSVDGVTAGIVHLFNHALMKAALFMAAGAVFMRAGGVQLANFAGMGRRMPLTMFAFVLAGLSLIGVPLTVGFVSKWYLVLAALQTGPGGYVLTGLILASSLLSVIYVWRVVEVAYLRDPEPDAPRHEAPLSVLAPMWLLVVACFWFGIDSSFTVGIARDAAIQLMGPGQ</sequence>
<feature type="transmembrane region" description="Helical" evidence="8">
    <location>
        <begin position="452"/>
        <end position="472"/>
    </location>
</feature>
<dbReference type="EMBL" id="PHIG01000039">
    <property type="protein sequence ID" value="PJK28831.1"/>
    <property type="molecule type" value="Genomic_DNA"/>
</dbReference>
<dbReference type="PANTHER" id="PTHR42703">
    <property type="entry name" value="NADH DEHYDROGENASE"/>
    <property type="match status" value="1"/>
</dbReference>
<dbReference type="GO" id="GO:0042773">
    <property type="term" value="P:ATP synthesis coupled electron transport"/>
    <property type="evidence" value="ECO:0007669"/>
    <property type="project" value="InterPro"/>
</dbReference>
<feature type="transmembrane region" description="Helical" evidence="8">
    <location>
        <begin position="337"/>
        <end position="356"/>
    </location>
</feature>
<dbReference type="Proteomes" id="UP000229498">
    <property type="component" value="Unassembled WGS sequence"/>
</dbReference>
<comment type="subcellular location">
    <subcellularLocation>
        <location evidence="1">Cell membrane</location>
        <topology evidence="1">Multi-pass membrane protein</topology>
    </subcellularLocation>
    <subcellularLocation>
        <location evidence="7">Membrane</location>
        <topology evidence="7">Multi-pass membrane protein</topology>
    </subcellularLocation>
</comment>
<keyword evidence="5 8" id="KW-1133">Transmembrane helix</keyword>
<evidence type="ECO:0000256" key="1">
    <source>
        <dbReference type="ARBA" id="ARBA00004651"/>
    </source>
</evidence>
<comment type="similarity">
    <text evidence="2">Belongs to the CPA3 antiporters (TC 2.A.63) subunit D family.</text>
</comment>
<feature type="transmembrane region" description="Helical" evidence="8">
    <location>
        <begin position="414"/>
        <end position="432"/>
    </location>
</feature>
<reference evidence="10 11" key="1">
    <citation type="submission" date="2017-11" db="EMBL/GenBank/DDBJ databases">
        <title>Draft genome sequence of Rhizobiales bacterium SY3-13.</title>
        <authorList>
            <person name="Sun C."/>
        </authorList>
    </citation>
    <scope>NUCLEOTIDE SEQUENCE [LARGE SCALE GENOMIC DNA]</scope>
    <source>
        <strain evidence="10 11">SY3-13</strain>
    </source>
</reference>
<feature type="domain" description="NADH:quinone oxidoreductase/Mrp antiporter transmembrane" evidence="9">
    <location>
        <begin position="131"/>
        <end position="420"/>
    </location>
</feature>
<dbReference type="InterPro" id="IPR050586">
    <property type="entry name" value="CPA3_Na-H_Antiporter_D"/>
</dbReference>
<keyword evidence="11" id="KW-1185">Reference proteome</keyword>
<evidence type="ECO:0000256" key="6">
    <source>
        <dbReference type="ARBA" id="ARBA00023136"/>
    </source>
</evidence>
<feature type="transmembrane region" description="Helical" evidence="8">
    <location>
        <begin position="206"/>
        <end position="226"/>
    </location>
</feature>
<feature type="transmembrane region" description="Helical" evidence="8">
    <location>
        <begin position="135"/>
        <end position="153"/>
    </location>
</feature>
<gene>
    <name evidence="10" type="ORF">CVT23_15290</name>
</gene>
<dbReference type="InterPro" id="IPR003918">
    <property type="entry name" value="NADH_UbQ_OxRdtase"/>
</dbReference>
<dbReference type="AlphaFoldDB" id="A0A2M9FZD1"/>
<dbReference type="PRINTS" id="PR01437">
    <property type="entry name" value="NUOXDRDTASE4"/>
</dbReference>
<protein>
    <submittedName>
        <fullName evidence="10">Cation:proton antiporter</fullName>
    </submittedName>
</protein>
<feature type="transmembrane region" description="Helical" evidence="8">
    <location>
        <begin position="238"/>
        <end position="258"/>
    </location>
</feature>
<feature type="transmembrane region" description="Helical" evidence="8">
    <location>
        <begin position="377"/>
        <end position="402"/>
    </location>
</feature>
<evidence type="ECO:0000256" key="4">
    <source>
        <dbReference type="ARBA" id="ARBA00022692"/>
    </source>
</evidence>
<dbReference type="GO" id="GO:0005886">
    <property type="term" value="C:plasma membrane"/>
    <property type="evidence" value="ECO:0007669"/>
    <property type="project" value="UniProtKB-SubCell"/>
</dbReference>
<feature type="transmembrane region" description="Helical" evidence="8">
    <location>
        <begin position="278"/>
        <end position="299"/>
    </location>
</feature>